<name>A0A377FPH7_9BACL</name>
<proteinExistence type="predicted"/>
<organism evidence="2 3">
    <name type="scientific">Exiguobacterium aurantiacum</name>
    <dbReference type="NCBI Taxonomy" id="33987"/>
    <lineage>
        <taxon>Bacteria</taxon>
        <taxon>Bacillati</taxon>
        <taxon>Bacillota</taxon>
        <taxon>Bacilli</taxon>
        <taxon>Bacillales</taxon>
        <taxon>Bacillales Family XII. Incertae Sedis</taxon>
        <taxon>Exiguobacterium</taxon>
    </lineage>
</organism>
<accession>A0A377FPH7</accession>
<evidence type="ECO:0000259" key="1">
    <source>
        <dbReference type="PROSITE" id="PS51832"/>
    </source>
</evidence>
<dbReference type="InterPro" id="IPR003607">
    <property type="entry name" value="HD/PDEase_dom"/>
</dbReference>
<dbReference type="Proteomes" id="UP000254060">
    <property type="component" value="Unassembled WGS sequence"/>
</dbReference>
<dbReference type="SUPFAM" id="SSF109604">
    <property type="entry name" value="HD-domain/PDEase-like"/>
    <property type="match status" value="1"/>
</dbReference>
<dbReference type="InterPro" id="IPR037522">
    <property type="entry name" value="HD_GYP_dom"/>
</dbReference>
<protein>
    <submittedName>
        <fullName evidence="2">Response regulator containing a CheY-like receiver domain and an HD-GYP domain</fullName>
    </submittedName>
</protein>
<dbReference type="PANTHER" id="PTHR43155:SF2">
    <property type="entry name" value="CYCLIC DI-GMP PHOSPHODIESTERASE PA4108"/>
    <property type="match status" value="1"/>
</dbReference>
<dbReference type="OrthoDB" id="9759601at2"/>
<dbReference type="Gene3D" id="1.10.3210.10">
    <property type="entry name" value="Hypothetical protein af1432"/>
    <property type="match status" value="1"/>
</dbReference>
<gene>
    <name evidence="2" type="ORF">NCTC13163_00007</name>
</gene>
<dbReference type="RefSeq" id="WP_029334006.1">
    <property type="nucleotide sequence ID" value="NZ_UGGP01000001.1"/>
</dbReference>
<dbReference type="Pfam" id="PF13487">
    <property type="entry name" value="HD_5"/>
    <property type="match status" value="1"/>
</dbReference>
<dbReference type="PROSITE" id="PS51832">
    <property type="entry name" value="HD_GYP"/>
    <property type="match status" value="1"/>
</dbReference>
<evidence type="ECO:0000313" key="2">
    <source>
        <dbReference type="EMBL" id="STO06717.1"/>
    </source>
</evidence>
<dbReference type="STRING" id="1397694.GCA_000702585_00534"/>
<feature type="domain" description="HD-GYP" evidence="1">
    <location>
        <begin position="91"/>
        <end position="289"/>
    </location>
</feature>
<dbReference type="AlphaFoldDB" id="A0A377FPH7"/>
<dbReference type="CDD" id="cd00077">
    <property type="entry name" value="HDc"/>
    <property type="match status" value="1"/>
</dbReference>
<dbReference type="PANTHER" id="PTHR43155">
    <property type="entry name" value="CYCLIC DI-GMP PHOSPHODIESTERASE PA4108-RELATED"/>
    <property type="match status" value="1"/>
</dbReference>
<evidence type="ECO:0000313" key="3">
    <source>
        <dbReference type="Proteomes" id="UP000254060"/>
    </source>
</evidence>
<reference evidence="2 3" key="1">
    <citation type="submission" date="2018-06" db="EMBL/GenBank/DDBJ databases">
        <authorList>
            <consortium name="Pathogen Informatics"/>
            <person name="Doyle S."/>
        </authorList>
    </citation>
    <scope>NUCLEOTIDE SEQUENCE [LARGE SCALE GENOMIC DNA]</scope>
    <source>
        <strain evidence="2 3">NCTC13163</strain>
    </source>
</reference>
<dbReference type="EMBL" id="UGGP01000001">
    <property type="protein sequence ID" value="STO06717.1"/>
    <property type="molecule type" value="Genomic_DNA"/>
</dbReference>
<sequence>MRLAISNVHVGMTLLASVSSLEAGLKLTNEHLRLLRFLKVDAIEVAPVERRRFTHEEEQEVCAKILQYERHYNQWEERIAPNPYEALEFVHQLFRNDYPLYAVVAFFTDQPLRKNHVIHHAIYRALIAKSLSKYRGDEHRLQFDYGVASYFADASYAKIRKWSHMRYFTKMERELLYQHPLVSASMLPKDETLRQRVAKLIIEHHERLDGSGFPHRLEERELHPASPLFIVADRFCQLTAPRTFRQALTPEEAYFYMWQNEAYDEEALTLLATLLGFFEVGRNVVLSSGVRGIIQHYTPRVEQPIVIAEQDQETYDLTRLDEVRIIAFQ</sequence>